<evidence type="ECO:0000313" key="2">
    <source>
        <dbReference type="Proteomes" id="UP001224418"/>
    </source>
</evidence>
<comment type="caution">
    <text evidence="1">The sequence shown here is derived from an EMBL/GenBank/DDBJ whole genome shotgun (WGS) entry which is preliminary data.</text>
</comment>
<dbReference type="Proteomes" id="UP001224418">
    <property type="component" value="Unassembled WGS sequence"/>
</dbReference>
<dbReference type="PANTHER" id="PTHR43657">
    <property type="entry name" value="TRYPTOPHAN RNA-BINDING ATTENUATOR PROTEIN-LIKE PROTEIN"/>
    <property type="match status" value="1"/>
</dbReference>
<dbReference type="SUPFAM" id="SSF51219">
    <property type="entry name" value="TRAP-like"/>
    <property type="match status" value="1"/>
</dbReference>
<dbReference type="Pfam" id="PF01987">
    <property type="entry name" value="AIM24"/>
    <property type="match status" value="1"/>
</dbReference>
<dbReference type="EMBL" id="JAUSWN010000003">
    <property type="protein sequence ID" value="MDQ0478785.1"/>
    <property type="molecule type" value="Genomic_DNA"/>
</dbReference>
<proteinExistence type="predicted"/>
<protein>
    <submittedName>
        <fullName evidence="1">Uncharacterized protein (TIGR00266 family)</fullName>
    </submittedName>
</protein>
<dbReference type="PANTHER" id="PTHR43657:SF1">
    <property type="entry name" value="ALTERED INHERITANCE OF MITOCHONDRIA PROTEIN 24, MITOCHONDRIAL"/>
    <property type="match status" value="1"/>
</dbReference>
<dbReference type="NCBIfam" id="TIGR00266">
    <property type="entry name" value="TIGR00266 family protein"/>
    <property type="match status" value="1"/>
</dbReference>
<name>A0ABU0JNY7_HATLI</name>
<dbReference type="InterPro" id="IPR016031">
    <property type="entry name" value="Trp_RNA-bd_attenuator-like_dom"/>
</dbReference>
<dbReference type="InterPro" id="IPR002838">
    <property type="entry name" value="AIM24"/>
</dbReference>
<sequence length="216" mass="23072">MIKHELLFAEANRTLKLICEEGDVVNVEAGAMVSMSNCFELKTKAGGIGKVFGRMLTGESAFIQKFTSKGNGELLLAPSYMGDIKHISLDGSKSYRLGKGAFLASSDGIEILTKGAGAKGFLSGEGLFQMQASGEGELFLSAYGSIYEKHLEMGESYIVDSDHLVLWDSNLKYSVELASGFISSITGGEGLVCQFTGPGLVWIQTRNPSTLTTSSK</sequence>
<dbReference type="InterPro" id="IPR036983">
    <property type="entry name" value="AIM24_sf"/>
</dbReference>
<dbReference type="RefSeq" id="WP_307354987.1">
    <property type="nucleotide sequence ID" value="NZ_BAAACJ010000025.1"/>
</dbReference>
<dbReference type="Gene3D" id="3.60.160.10">
    <property type="entry name" value="Mitochondrial biogenesis AIM24"/>
    <property type="match status" value="1"/>
</dbReference>
<organism evidence="1 2">
    <name type="scientific">Hathewaya limosa</name>
    <name type="common">Clostridium limosum</name>
    <dbReference type="NCBI Taxonomy" id="1536"/>
    <lineage>
        <taxon>Bacteria</taxon>
        <taxon>Bacillati</taxon>
        <taxon>Bacillota</taxon>
        <taxon>Clostridia</taxon>
        <taxon>Eubacteriales</taxon>
        <taxon>Clostridiaceae</taxon>
        <taxon>Hathewaya</taxon>
    </lineage>
</organism>
<reference evidence="1 2" key="1">
    <citation type="submission" date="2023-07" db="EMBL/GenBank/DDBJ databases">
        <title>Genomic Encyclopedia of Type Strains, Phase IV (KMG-IV): sequencing the most valuable type-strain genomes for metagenomic binning, comparative biology and taxonomic classification.</title>
        <authorList>
            <person name="Goeker M."/>
        </authorList>
    </citation>
    <scope>NUCLEOTIDE SEQUENCE [LARGE SCALE GENOMIC DNA]</scope>
    <source>
        <strain evidence="1 2">DSM 1400</strain>
    </source>
</reference>
<gene>
    <name evidence="1" type="ORF">QOZ93_000513</name>
</gene>
<evidence type="ECO:0000313" key="1">
    <source>
        <dbReference type="EMBL" id="MDQ0478785.1"/>
    </source>
</evidence>
<keyword evidence="2" id="KW-1185">Reference proteome</keyword>
<accession>A0ABU0JNY7</accession>